<feature type="region of interest" description="Disordered" evidence="9">
    <location>
        <begin position="3614"/>
        <end position="3649"/>
    </location>
</feature>
<dbReference type="InterPro" id="IPR011993">
    <property type="entry name" value="PH-like_dom_sf"/>
</dbReference>
<dbReference type="GO" id="GO:0003779">
    <property type="term" value="F:actin binding"/>
    <property type="evidence" value="ECO:0007669"/>
    <property type="project" value="UniProtKB-KW"/>
</dbReference>
<dbReference type="STRING" id="9402.L5K2F5"/>
<dbReference type="InterPro" id="IPR001589">
    <property type="entry name" value="Actinin_actin-bd_CS"/>
</dbReference>
<gene>
    <name evidence="11" type="ORF">PAL_GLEAN10023580</name>
</gene>
<feature type="coiled-coil region" evidence="8">
    <location>
        <begin position="1855"/>
        <end position="1882"/>
    </location>
</feature>
<dbReference type="PANTHER" id="PTHR11915">
    <property type="entry name" value="SPECTRIN/FILAMIN RELATED CYTOSKELETAL PROTEIN"/>
    <property type="match status" value="1"/>
</dbReference>
<evidence type="ECO:0000256" key="8">
    <source>
        <dbReference type="SAM" id="Coils"/>
    </source>
</evidence>
<dbReference type="FunFam" id="1.20.58.60:FF:000259">
    <property type="entry name" value="Spectrin beta, non-erythrocytic 5"/>
    <property type="match status" value="1"/>
</dbReference>
<dbReference type="FunFam" id="1.20.58.60:FF:000307">
    <property type="entry name" value="Spectrin beta, non-erythrocytic 5"/>
    <property type="match status" value="1"/>
</dbReference>
<keyword evidence="5" id="KW-0677">Repeat</keyword>
<keyword evidence="8" id="KW-0175">Coiled coil</keyword>
<feature type="coiled-coil region" evidence="8">
    <location>
        <begin position="2954"/>
        <end position="3031"/>
    </location>
</feature>
<dbReference type="SUPFAM" id="SSF50729">
    <property type="entry name" value="PH domain-like"/>
    <property type="match status" value="1"/>
</dbReference>
<protein>
    <submittedName>
        <fullName evidence="11">Spectrin beta chain, brain 4</fullName>
    </submittedName>
</protein>
<evidence type="ECO:0000313" key="11">
    <source>
        <dbReference type="EMBL" id="ELK05512.1"/>
    </source>
</evidence>
<feature type="coiled-coil region" evidence="8">
    <location>
        <begin position="3160"/>
        <end position="3187"/>
    </location>
</feature>
<comment type="subcellular location">
    <subcellularLocation>
        <location evidence="1">Cytoplasm</location>
        <location evidence="1">Cytoskeleton</location>
    </subcellularLocation>
</comment>
<dbReference type="InterPro" id="IPR002017">
    <property type="entry name" value="Spectrin_repeat"/>
</dbReference>
<feature type="coiled-coil region" evidence="8">
    <location>
        <begin position="1118"/>
        <end position="1148"/>
    </location>
</feature>
<evidence type="ECO:0000256" key="7">
    <source>
        <dbReference type="ARBA" id="ARBA00023212"/>
    </source>
</evidence>
<comment type="similarity">
    <text evidence="2">Belongs to the spectrin family.</text>
</comment>
<dbReference type="FunFam" id="1.20.58.60:FF:000280">
    <property type="entry name" value="Spectrin beta, non-erythrocytic 5"/>
    <property type="match status" value="1"/>
</dbReference>
<dbReference type="Gene3D" id="2.30.29.30">
    <property type="entry name" value="Pleckstrin-homology domain (PH domain)/Phosphotyrosine-binding domain (PTB)"/>
    <property type="match status" value="1"/>
</dbReference>
<dbReference type="Pfam" id="PF00307">
    <property type="entry name" value="CH"/>
    <property type="match status" value="2"/>
</dbReference>
<dbReference type="GO" id="GO:0005856">
    <property type="term" value="C:cytoskeleton"/>
    <property type="evidence" value="ECO:0007669"/>
    <property type="project" value="UniProtKB-SubCell"/>
</dbReference>
<dbReference type="InterPro" id="IPR018159">
    <property type="entry name" value="Spectrin/alpha-actinin"/>
</dbReference>
<dbReference type="FunFam" id="1.10.418.10:FF:000001">
    <property type="entry name" value="Actinin alpha 1"/>
    <property type="match status" value="1"/>
</dbReference>
<keyword evidence="12" id="KW-1185">Reference proteome</keyword>
<dbReference type="PROSITE" id="PS00020">
    <property type="entry name" value="ACTININ_2"/>
    <property type="match status" value="1"/>
</dbReference>
<evidence type="ECO:0000313" key="12">
    <source>
        <dbReference type="Proteomes" id="UP000010552"/>
    </source>
</evidence>
<dbReference type="eggNOG" id="KOG0517">
    <property type="taxonomic scope" value="Eukaryota"/>
</dbReference>
<dbReference type="EMBL" id="KB031042">
    <property type="protein sequence ID" value="ELK05512.1"/>
    <property type="molecule type" value="Genomic_DNA"/>
</dbReference>
<dbReference type="Gene3D" id="1.10.418.10">
    <property type="entry name" value="Calponin-like domain"/>
    <property type="match status" value="2"/>
</dbReference>
<evidence type="ECO:0000256" key="5">
    <source>
        <dbReference type="ARBA" id="ARBA00022737"/>
    </source>
</evidence>
<keyword evidence="4" id="KW-0963">Cytoplasm</keyword>
<dbReference type="FunFam" id="1.20.58.60:FF:000408">
    <property type="entry name" value="Spectrin beta, non-erythrocytic 5"/>
    <property type="match status" value="1"/>
</dbReference>
<dbReference type="PROSITE" id="PS00019">
    <property type="entry name" value="ACTININ_1"/>
    <property type="match status" value="1"/>
</dbReference>
<dbReference type="FunFam" id="1.10.418.10:FF:000043">
    <property type="entry name" value="Spectrin beta chain, non-erythrocytic"/>
    <property type="match status" value="1"/>
</dbReference>
<dbReference type="GO" id="GO:0005737">
    <property type="term" value="C:cytoplasm"/>
    <property type="evidence" value="ECO:0007669"/>
    <property type="project" value="UniProtKB-ARBA"/>
</dbReference>
<feature type="coiled-coil region" evidence="8">
    <location>
        <begin position="3372"/>
        <end position="3399"/>
    </location>
</feature>
<dbReference type="SMART" id="SM00150">
    <property type="entry name" value="SPEC"/>
    <property type="match status" value="29"/>
</dbReference>
<evidence type="ECO:0000256" key="1">
    <source>
        <dbReference type="ARBA" id="ARBA00004245"/>
    </source>
</evidence>
<evidence type="ECO:0000256" key="3">
    <source>
        <dbReference type="ARBA" id="ARBA00022467"/>
    </source>
</evidence>
<keyword evidence="7" id="KW-0206">Cytoskeleton</keyword>
<feature type="coiled-coil region" evidence="8">
    <location>
        <begin position="2778"/>
        <end position="2805"/>
    </location>
</feature>
<dbReference type="FunFam" id="1.20.58.60:FF:000282">
    <property type="entry name" value="Spectrin beta, non-erythrocytic 5"/>
    <property type="match status" value="1"/>
</dbReference>
<proteinExistence type="inferred from homology"/>
<organism evidence="11 12">
    <name type="scientific">Pteropus alecto</name>
    <name type="common">Black flying fox</name>
    <dbReference type="NCBI Taxonomy" id="9402"/>
    <lineage>
        <taxon>Eukaryota</taxon>
        <taxon>Metazoa</taxon>
        <taxon>Chordata</taxon>
        <taxon>Craniata</taxon>
        <taxon>Vertebrata</taxon>
        <taxon>Euteleostomi</taxon>
        <taxon>Mammalia</taxon>
        <taxon>Eutheria</taxon>
        <taxon>Laurasiatheria</taxon>
        <taxon>Chiroptera</taxon>
        <taxon>Yinpterochiroptera</taxon>
        <taxon>Pteropodoidea</taxon>
        <taxon>Pteropodidae</taxon>
        <taxon>Pteropodinae</taxon>
        <taxon>Pteropus</taxon>
    </lineage>
</organism>
<dbReference type="PROSITE" id="PS50021">
    <property type="entry name" value="CH"/>
    <property type="match status" value="2"/>
</dbReference>
<evidence type="ECO:0000256" key="4">
    <source>
        <dbReference type="ARBA" id="ARBA00022490"/>
    </source>
</evidence>
<dbReference type="SUPFAM" id="SSF47576">
    <property type="entry name" value="Calponin-homology domain, CH-domain"/>
    <property type="match status" value="1"/>
</dbReference>
<feature type="domain" description="Calponin-homology (CH)" evidence="10">
    <location>
        <begin position="162"/>
        <end position="267"/>
    </location>
</feature>
<feature type="coiled-coil region" evidence="8">
    <location>
        <begin position="1378"/>
        <end position="1465"/>
    </location>
</feature>
<dbReference type="InterPro" id="IPR001715">
    <property type="entry name" value="CH_dom"/>
</dbReference>
<accession>L5K2F5</accession>
<dbReference type="FunFam" id="1.20.58.60:FF:000135">
    <property type="entry name" value="Spectrin beta chain, non-erythrocytic"/>
    <property type="match status" value="1"/>
</dbReference>
<feature type="coiled-coil region" evidence="8">
    <location>
        <begin position="1967"/>
        <end position="2026"/>
    </location>
</feature>
<feature type="non-terminal residue" evidence="11">
    <location>
        <position position="1"/>
    </location>
</feature>
<name>L5K2F5_PTEAL</name>
<evidence type="ECO:0000256" key="9">
    <source>
        <dbReference type="SAM" id="MobiDB-lite"/>
    </source>
</evidence>
<feature type="domain" description="Calponin-homology (CH)" evidence="10">
    <location>
        <begin position="39"/>
        <end position="144"/>
    </location>
</feature>
<keyword evidence="3" id="KW-0117">Actin capping</keyword>
<reference evidence="12" key="1">
    <citation type="journal article" date="2013" name="Science">
        <title>Comparative analysis of bat genomes provides insight into the evolution of flight and immunity.</title>
        <authorList>
            <person name="Zhang G."/>
            <person name="Cowled C."/>
            <person name="Shi Z."/>
            <person name="Huang Z."/>
            <person name="Bishop-Lilly K.A."/>
            <person name="Fang X."/>
            <person name="Wynne J.W."/>
            <person name="Xiong Z."/>
            <person name="Baker M.L."/>
            <person name="Zhao W."/>
            <person name="Tachedjian M."/>
            <person name="Zhu Y."/>
            <person name="Zhou P."/>
            <person name="Jiang X."/>
            <person name="Ng J."/>
            <person name="Yang L."/>
            <person name="Wu L."/>
            <person name="Xiao J."/>
            <person name="Feng Y."/>
            <person name="Chen Y."/>
            <person name="Sun X."/>
            <person name="Zhang Y."/>
            <person name="Marsh G.A."/>
            <person name="Crameri G."/>
            <person name="Broder C.C."/>
            <person name="Frey K.G."/>
            <person name="Wang L.F."/>
            <person name="Wang J."/>
        </authorList>
    </citation>
    <scope>NUCLEOTIDE SEQUENCE [LARGE SCALE GENOMIC DNA]</scope>
</reference>
<dbReference type="FunFam" id="1.20.58.60:FF:000011">
    <property type="entry name" value="Spectrin beta chain"/>
    <property type="match status" value="1"/>
</dbReference>
<dbReference type="Pfam" id="PF00435">
    <property type="entry name" value="Spectrin"/>
    <property type="match status" value="26"/>
</dbReference>
<dbReference type="FunFam" id="1.20.58.60:FF:000007">
    <property type="entry name" value="Spectrin alpha chain non-erythrocytic 1"/>
    <property type="match status" value="2"/>
</dbReference>
<dbReference type="CDD" id="cd00176">
    <property type="entry name" value="SPEC"/>
    <property type="match status" value="15"/>
</dbReference>
<dbReference type="SMART" id="SM00033">
    <property type="entry name" value="CH"/>
    <property type="match status" value="2"/>
</dbReference>
<dbReference type="Gene3D" id="1.20.58.60">
    <property type="match status" value="23"/>
</dbReference>
<dbReference type="FunFam" id="1.20.58.60:FF:000300">
    <property type="entry name" value="Spectrin beta, non-erythrocytic 5"/>
    <property type="match status" value="1"/>
</dbReference>
<sequence length="3873" mass="438987">LLKQKASHRALGRISQLSLAMDSAYEMGHIRKLQVQHVRMQEKTFTNWINNIFQHGRVGLKIQNLYTELADGTHLLRLLELISGEALPPPSRGRMRVHFLENNSRALAFLRAKVPIPLIGPENIVDGDQTLILGLIWVIILRFQISHISLDREEFGANAALLSAKEALLVWCQRKTACYANVNITDFSHSWSDGLGFGALIHAHRPDLLDYSSLRPDCPLYNLNTAFHVAEQELGIAQLLDPEDIAALQPDERSIMTYISLYYHHFSRLHQEQTVQRRLAKILLQLQETEEMQAQYEKLVADMLCWIAKKQVQLEAQDFPDSLTSMRQLLVAFASFRTKEKPQRLQQRGAAEALLFRLQTALRAQNRRPFLPRQGLGPAELSQRWAGLERAEASRSKALQQRLLQLERLETLARRFQRKAALRESFLTDTEKVLDQSAAPPTSLVTVEVAAQRLGMLEASILPQEGRFQALAEIADILQQEQYHSWADVACRQLEITRRWERLLQHLQEQRKWMAGVQAVLSLLQEVETASDQLRELQVPASSTACGQQLAEVVELLHRHDLLEAQVSGHGAHVSHLAYQTMALDSSLGTSVEMLQAKVQALAQLHQSLVSLVKARRALLEQTLQRAEFLHNCEEEESWLRERMRMVEDVTLGGDLGQIAATLQKHKALEGELRSHQVVCADIERRGRDLSARGPLTRPDPQEWAEAVQDLWQQLRAQVARQSAWLQAALLVQKYFADAADAATWLLEQRSALESTSCGQDQASTEALLLGHLRLEPTLRAFRAELQQLDDQARAAAARASLTVVSALSSPREGPRSLGAWCEVSCHSGPWGVQKMALPAKPDADFDPNTILQTQDRLNQDYEGLQALAEHRKAQLEEAVALFGFYGSCEELKSWLENQTALLRTLQPQADNLDVMQLKFENFLTALAVGKDHWAEVSSSVEQLKQRCPGDSPKIQRQHEELGQRWRQLEALKKEKEMQLVYTMDVYSFMQECGPTQVQLQDVILQLEALEPGHSEHSHRILKLAQQKILALERSIHYLQRVAIKVKESGPTESQSLQEQVEMLQGLLKSVWKQVAQQTQAQAQRQARQSFLQESQQLLLWAEGVQAQLHSKEEVVDMTSAQRLLEEHRDLLEEIHLQQERLQQLKAQGEPMAALGSTDSQEVINALSLLSQQGQGLKAAWEQRQQQLQEGLELQKFGQEVDGFTATCSKHEAFLQLDNLGEDVGEAQSLLQQHQQFGRLLSILGPRAEALQARGKKLAQSQHPAAHKVREKLQSVQEQWTRVQERCEQRRRQLLASLQFQEWKQDVMELMLWMKEKGLVVVDEPSQEPSNILQKLKRHEAAERELLATHGHVEGLQQIGRELSSSKPCVQEDVQARLQGLSSQWEELNRKMAERREQLQQARQRDQLLALLQDAKEKMEQLEGALQGAETGQDLCSSRGLQKQHRQLESESQALASKMAALVAQAHQVVNSQPIMEETQKYLQRLESLQGCLAARRLQLQASVELYQFYHLITLELTWVAEHMPSASSASSTTCLDDALSLCHKHKELRAEVKAHQGQVQQVLGSGQSLAASGHPQALHIMEHCQELEGRWAELEQACEERAECLQQAVTLQQYFLDVSEVEGWAEEKWPLVSSQDYGEDEAGTTRLIKKHQALQQELALYWSSMEKLDQRVHTLSGPEAPEQLGMVQERLRGQLQVLQELAASRDRELEGTLKLHEFMREAEELQSWLASQTQAARGEESLGEDHEHVLHLCTKFAKFQHQVEMGRQQVAICQHLVETMLERGHSTAPKARRRQQELQAAWSELWELTQARGQLLRDAEITLRVHRDLSEALTQIQEKATSLPSDLAQDLRGLEAQTRRHEGLEHELVGTERQLQELLETGGMVQKLGPQAHAVQQRQRALVQAWEALKLHMEQRKGQLKQACLLARFHTAVQDYMSWVAGVWQELQEEKNSQEGSSVQIKLSIHQQLRAELEAQEELHQRATQLGQQALLAAGTPIREVQEGLQALKDRREQLFQAWEQKQERLQATHQEQLFLRKCGHLEETLTAQEAVLEHRARVKELAETRGQALHTSLLMAGFTRATTQAEDWIQERVQQLEEPLPPGDLKDKLRHLQKHQAFKAEVQAHEDVITAVIKEGEALLAQSHPWTGEVSQRLQALQKHWEKLRQAVALQGQDLEDMQNFLKFLQSVDCAEAWIQDMEVMVNIGDLGQDLEHCLKLRRQLREFRGIWAGDMVDDAYIRNINDLSLQLKNRDPEQVRTICQRRHHLNNRLVPEPEMRQLEEALEIHTLSLELDAVTEQIGEKATLVQALDCGKDLESVQRLLQKHEKLEQEMGLIQAQVEVCCWVWRAAHSLSGKQQEMVDSWQRLLSRVQKWRESLDASHQAQKLQMMLQELLVWARRLRAEMDTRSAPRSSAEAQHMLEKHQEHKAKLDSRTDSINLARNTAQQLLAAGHPSAPDICQALAGLEQELNSLEGAWQEHQLQLQQALEIQLFLSSVEQMESWLCSQEACPASKGLGDPLANVETLLWKHKVLEQGLEAQAEKINALEATARNLHWGGHPEAQSTLSRCQAMLLRKEALLERARNCRHHLEELQQLQTFLQDSYEVAMWLRERNLVATEEGWRDPAMLQAQLRKQQNLQAELDTSVHQRQRLQMEGQRLLQGGHPASETIQERLQELGELWDELQANCQRKAAKLQEACETLRLQRSVKEMESWLEAMEVELRVPIEGQNQAGLEELLGTQGELEATVDRQARQAQALLGQARNFVQEGHCHAHHVEEQAQRLLQRLESQREPLRERRTTLEARSLLLQFFRDADEEMAWVQEKLPLASAQDYGQSLSTVRCLQEKHQNLESEMSSHEALIQAVVGTGHKLVQAGHFAAPEVAARVQQLETAMGCLRAEATQRWQRLQQAQETQQLLVELLEAETWLAERGCVLDIEDVGQNAEATRAFLRRLEATRRDLEGFSMRIERLQKTAALLESGQGPESPKVLAWMRAVKEGHSGLLQRAEGRRQRLREQLQLHQLEREALLLDDWLASKVATAESQDYGQDLEATKVLGEKFDAFREEVQSLGQAKVQALRERARNLEQAAPRCHPQIQAQRSLIEATWERLDRAIKARTQNLAAACEVHGFKQAVAELRSWMQEKATLMARDTYDHSLLSRQTLQKQHKCLEMELAAMEKEVARVQMEACRLGQLHPVAQESLAQQLAEVQEVWATLDAKAQERGWQLEQAAQGRTFLGRCQELLAWAQEKQALVSSEELAGDMAEAEWLLGQHEELEQEIKEHCLQAQNIKQEGQQLVDSGHFMSLEVTACLQELEGQLQALKEAWALRRDCCEENWCLQKLWQGLDQAEAWLASREGLLLDPNCGDSVSDVELLLCRHQDLEKLLAAQEEKFVQLQRKVGMERKLLHQVKRLKPRRVGSGLTSLQHRPLGSWWPRAWLAETRDLQPGDAKGTPTIEESLELKQQLLPGRRQLLPGSLIPMGTLVLVKPVWPQHLLATAQLQSLGRLPQDLGGRSLSLFQEARMAVENMASTSTLDLIGAQCERPREYHNRKHTFSLRLSSGAEILSAAPSKGQGDSWYQALSSTSAHSLSPELTARPLDFPAESAPSMAAPLRFHGCPPPSSLRETHVGSDSNPQPLESPAMAGPAEDTAQGSRHLFCSGQTQGSLHITLCPGSKPLSISEKIRGTAVVLGTAPSLPLTLPGQMPDHSLVTCPWLLSPVTFPRAQPGLLPFFFFQLHPHQGLLKTMKSTVTKVGHWVPLIPAQAIPHNVPMLPWALSHLHRPGLRPKSKNVQRTTLPRAWSSNCQGMARAQKQLQKQAIPSRPGAQPCPCIWLSSSSGKYLGHREDEPNHLTRGQSPEGYLQLLLGGILQGE</sequence>
<dbReference type="GO" id="GO:0016020">
    <property type="term" value="C:membrane"/>
    <property type="evidence" value="ECO:0007669"/>
    <property type="project" value="UniProtKB-ARBA"/>
</dbReference>
<evidence type="ECO:0000256" key="2">
    <source>
        <dbReference type="ARBA" id="ARBA00006826"/>
    </source>
</evidence>
<evidence type="ECO:0000259" key="10">
    <source>
        <dbReference type="PROSITE" id="PS50021"/>
    </source>
</evidence>
<dbReference type="GO" id="GO:0051693">
    <property type="term" value="P:actin filament capping"/>
    <property type="evidence" value="ECO:0007669"/>
    <property type="project" value="UniProtKB-KW"/>
</dbReference>
<dbReference type="SUPFAM" id="SSF46966">
    <property type="entry name" value="Spectrin repeat"/>
    <property type="match status" value="23"/>
</dbReference>
<dbReference type="InParanoid" id="L5K2F5"/>
<dbReference type="InterPro" id="IPR036872">
    <property type="entry name" value="CH_dom_sf"/>
</dbReference>
<dbReference type="CDD" id="cd21247">
    <property type="entry name" value="CH_SPTBN5_rpt1"/>
    <property type="match status" value="1"/>
</dbReference>
<evidence type="ECO:0000256" key="6">
    <source>
        <dbReference type="ARBA" id="ARBA00023203"/>
    </source>
</evidence>
<dbReference type="Proteomes" id="UP000010552">
    <property type="component" value="Unassembled WGS sequence"/>
</dbReference>
<keyword evidence="6" id="KW-0009">Actin-binding</keyword>